<dbReference type="Pfam" id="PF00069">
    <property type="entry name" value="Pkinase"/>
    <property type="match status" value="1"/>
</dbReference>
<dbReference type="PANTHER" id="PTHR43289:SF6">
    <property type="entry name" value="SERINE_THREONINE-PROTEIN KINASE NEKL-3"/>
    <property type="match status" value="1"/>
</dbReference>
<dbReference type="Gene3D" id="1.10.510.10">
    <property type="entry name" value="Transferase(Phosphotransferase) domain 1"/>
    <property type="match status" value="1"/>
</dbReference>
<accession>A0A7X0RGY7</accession>
<evidence type="ECO:0000256" key="8">
    <source>
        <dbReference type="SAM" id="MobiDB-lite"/>
    </source>
</evidence>
<dbReference type="PROSITE" id="PS50011">
    <property type="entry name" value="PROTEIN_KINASE_DOM"/>
    <property type="match status" value="1"/>
</dbReference>
<dbReference type="SMART" id="SM00220">
    <property type="entry name" value="S_TKc"/>
    <property type="match status" value="1"/>
</dbReference>
<feature type="compositionally biased region" description="Low complexity" evidence="8">
    <location>
        <begin position="232"/>
        <end position="244"/>
    </location>
</feature>
<name>A0A7X0RGY7_9ACTN</name>
<dbReference type="CDD" id="cd14014">
    <property type="entry name" value="STKc_PknB_like"/>
    <property type="match status" value="1"/>
</dbReference>
<dbReference type="PROSITE" id="PS00107">
    <property type="entry name" value="PROTEIN_KINASE_ATP"/>
    <property type="match status" value="1"/>
</dbReference>
<keyword evidence="5 10" id="KW-0418">Kinase</keyword>
<keyword evidence="2 10" id="KW-0723">Serine/threonine-protein kinase</keyword>
<dbReference type="PROSITE" id="PS00108">
    <property type="entry name" value="PROTEIN_KINASE_ST"/>
    <property type="match status" value="1"/>
</dbReference>
<keyword evidence="11" id="KW-1185">Reference proteome</keyword>
<dbReference type="EC" id="2.7.11.1" evidence="1"/>
<keyword evidence="6 7" id="KW-0067">ATP-binding</keyword>
<evidence type="ECO:0000256" key="7">
    <source>
        <dbReference type="PROSITE-ProRule" id="PRU10141"/>
    </source>
</evidence>
<protein>
    <recommendedName>
        <fullName evidence="1">non-specific serine/threonine protein kinase</fullName>
        <ecNumber evidence="1">2.7.11.1</ecNumber>
    </recommendedName>
</protein>
<feature type="region of interest" description="Disordered" evidence="8">
    <location>
        <begin position="223"/>
        <end position="261"/>
    </location>
</feature>
<feature type="compositionally biased region" description="Basic and acidic residues" evidence="8">
    <location>
        <begin position="245"/>
        <end position="261"/>
    </location>
</feature>
<evidence type="ECO:0000256" key="2">
    <source>
        <dbReference type="ARBA" id="ARBA00022527"/>
    </source>
</evidence>
<evidence type="ECO:0000256" key="4">
    <source>
        <dbReference type="ARBA" id="ARBA00022741"/>
    </source>
</evidence>
<dbReference type="Gene3D" id="3.30.200.20">
    <property type="entry name" value="Phosphorylase Kinase, domain 1"/>
    <property type="match status" value="1"/>
</dbReference>
<dbReference type="InterPro" id="IPR008271">
    <property type="entry name" value="Ser/Thr_kinase_AS"/>
</dbReference>
<evidence type="ECO:0000259" key="9">
    <source>
        <dbReference type="PROSITE" id="PS50011"/>
    </source>
</evidence>
<dbReference type="InterPro" id="IPR000719">
    <property type="entry name" value="Prot_kinase_dom"/>
</dbReference>
<dbReference type="PANTHER" id="PTHR43289">
    <property type="entry name" value="MITOGEN-ACTIVATED PROTEIN KINASE KINASE KINASE 20-RELATED"/>
    <property type="match status" value="1"/>
</dbReference>
<dbReference type="RefSeq" id="WP_185253227.1">
    <property type="nucleotide sequence ID" value="NZ_JACKXE010000001.1"/>
</dbReference>
<dbReference type="GO" id="GO:0004674">
    <property type="term" value="F:protein serine/threonine kinase activity"/>
    <property type="evidence" value="ECO:0007669"/>
    <property type="project" value="UniProtKB-KW"/>
</dbReference>
<dbReference type="Proteomes" id="UP000523955">
    <property type="component" value="Unassembled WGS sequence"/>
</dbReference>
<evidence type="ECO:0000256" key="1">
    <source>
        <dbReference type="ARBA" id="ARBA00012513"/>
    </source>
</evidence>
<evidence type="ECO:0000256" key="6">
    <source>
        <dbReference type="ARBA" id="ARBA00022840"/>
    </source>
</evidence>
<dbReference type="InterPro" id="IPR017441">
    <property type="entry name" value="Protein_kinase_ATP_BS"/>
</dbReference>
<dbReference type="AlphaFoldDB" id="A0A7X0RGY7"/>
<dbReference type="EMBL" id="JACKXE010000001">
    <property type="protein sequence ID" value="MBB6628143.1"/>
    <property type="molecule type" value="Genomic_DNA"/>
</dbReference>
<dbReference type="GO" id="GO:0005524">
    <property type="term" value="F:ATP binding"/>
    <property type="evidence" value="ECO:0007669"/>
    <property type="project" value="UniProtKB-UniRule"/>
</dbReference>
<proteinExistence type="predicted"/>
<dbReference type="InterPro" id="IPR011009">
    <property type="entry name" value="Kinase-like_dom_sf"/>
</dbReference>
<evidence type="ECO:0000313" key="10">
    <source>
        <dbReference type="EMBL" id="MBB6628143.1"/>
    </source>
</evidence>
<dbReference type="SUPFAM" id="SSF56112">
    <property type="entry name" value="Protein kinase-like (PK-like)"/>
    <property type="match status" value="1"/>
</dbReference>
<organism evidence="10 11">
    <name type="scientific">Nocardioides luti</name>
    <dbReference type="NCBI Taxonomy" id="2761101"/>
    <lineage>
        <taxon>Bacteria</taxon>
        <taxon>Bacillati</taxon>
        <taxon>Actinomycetota</taxon>
        <taxon>Actinomycetes</taxon>
        <taxon>Propionibacteriales</taxon>
        <taxon>Nocardioidaceae</taxon>
        <taxon>Nocardioides</taxon>
    </lineage>
</organism>
<feature type="domain" description="Protein kinase" evidence="9">
    <location>
        <begin position="16"/>
        <end position="261"/>
    </location>
</feature>
<evidence type="ECO:0000256" key="5">
    <source>
        <dbReference type="ARBA" id="ARBA00022777"/>
    </source>
</evidence>
<comment type="caution">
    <text evidence="10">The sequence shown here is derived from an EMBL/GenBank/DDBJ whole genome shotgun (WGS) entry which is preliminary data.</text>
</comment>
<feature type="binding site" evidence="7">
    <location>
        <position position="45"/>
    </location>
    <ligand>
        <name>ATP</name>
        <dbReference type="ChEBI" id="CHEBI:30616"/>
    </ligand>
</feature>
<sequence length="261" mass="27322">MNAAGYPTTGEMMGAFRVGRRIGGGGMGVVFEAYDEGLARRVALKVISPHLADDPAFRARFTREAQAQASLDSAHVVHVYAHGEADGRLYIATQLVPDGDLGMMVRAHGGAPLRTAVDLIAQVASGLADAHAAGLIHRDIKPANVLLRRRDSGLHAYLGDFGIAREIGADQTLTAAGTVGTPSYMAPELHTGGCRRGGQRRVLPGLPALGDPQRAGAVRRHVGLPGRHRAPRAAGAAAGRLVAAGDRREPRPADRDGQGPR</sequence>
<keyword evidence="4 7" id="KW-0547">Nucleotide-binding</keyword>
<reference evidence="10 11" key="1">
    <citation type="submission" date="2020-08" db="EMBL/GenBank/DDBJ databases">
        <authorList>
            <person name="Seo M.-J."/>
        </authorList>
    </citation>
    <scope>NUCLEOTIDE SEQUENCE [LARGE SCALE GENOMIC DNA]</scope>
    <source>
        <strain evidence="10 11">KIGAM211</strain>
    </source>
</reference>
<gene>
    <name evidence="10" type="ORF">H5V45_12510</name>
</gene>
<evidence type="ECO:0000313" key="11">
    <source>
        <dbReference type="Proteomes" id="UP000523955"/>
    </source>
</evidence>
<evidence type="ECO:0000256" key="3">
    <source>
        <dbReference type="ARBA" id="ARBA00022679"/>
    </source>
</evidence>
<keyword evidence="3" id="KW-0808">Transferase</keyword>